<dbReference type="EMBL" id="CP110428">
    <property type="protein sequence ID" value="WAQ87344.1"/>
    <property type="molecule type" value="Genomic_DNA"/>
</dbReference>
<evidence type="ECO:0000313" key="2">
    <source>
        <dbReference type="EMBL" id="WAQ87344.1"/>
    </source>
</evidence>
<feature type="region of interest" description="Disordered" evidence="1">
    <location>
        <begin position="1"/>
        <end position="25"/>
    </location>
</feature>
<feature type="region of interest" description="Disordered" evidence="1">
    <location>
        <begin position="39"/>
        <end position="64"/>
    </location>
</feature>
<accession>A0ABY7CQ10</accession>
<sequence length="64" mass="7102">MWLQMPYGTPKTSRPPGPAIPTSTHPLEKFAIAGSRWKVEPPITTSLPNGPRGKTPILRPRRET</sequence>
<gene>
    <name evidence="2" type="ORF">PtA15_8A248</name>
</gene>
<reference evidence="2" key="1">
    <citation type="submission" date="2022-10" db="EMBL/GenBank/DDBJ databases">
        <title>Puccinia triticina Genome sequencing and assembly.</title>
        <authorList>
            <person name="Li C."/>
        </authorList>
    </citation>
    <scope>NUCLEOTIDE SEQUENCE</scope>
    <source>
        <strain evidence="2">Pt15</strain>
    </source>
</reference>
<evidence type="ECO:0000313" key="3">
    <source>
        <dbReference type="Proteomes" id="UP001164743"/>
    </source>
</evidence>
<organism evidence="2 3">
    <name type="scientific">Puccinia triticina</name>
    <dbReference type="NCBI Taxonomy" id="208348"/>
    <lineage>
        <taxon>Eukaryota</taxon>
        <taxon>Fungi</taxon>
        <taxon>Dikarya</taxon>
        <taxon>Basidiomycota</taxon>
        <taxon>Pucciniomycotina</taxon>
        <taxon>Pucciniomycetes</taxon>
        <taxon>Pucciniales</taxon>
        <taxon>Pucciniaceae</taxon>
        <taxon>Puccinia</taxon>
    </lineage>
</organism>
<dbReference type="Proteomes" id="UP001164743">
    <property type="component" value="Chromosome 8A"/>
</dbReference>
<dbReference type="RefSeq" id="XP_053022899.1">
    <property type="nucleotide sequence ID" value="XM_053171657.1"/>
</dbReference>
<evidence type="ECO:0000256" key="1">
    <source>
        <dbReference type="SAM" id="MobiDB-lite"/>
    </source>
</evidence>
<proteinExistence type="predicted"/>
<dbReference type="GeneID" id="77812552"/>
<keyword evidence="3" id="KW-1185">Reference proteome</keyword>
<name>A0ABY7CQ10_9BASI</name>
<protein>
    <submittedName>
        <fullName evidence="2">Uncharacterized protein</fullName>
    </submittedName>
</protein>